<feature type="transmembrane region" description="Helical" evidence="1">
    <location>
        <begin position="31"/>
        <end position="57"/>
    </location>
</feature>
<evidence type="ECO:0000313" key="3">
    <source>
        <dbReference type="Proteomes" id="UP001200247"/>
    </source>
</evidence>
<organism evidence="2 3">
    <name type="scientific">Laribacter hongkongensis</name>
    <dbReference type="NCBI Taxonomy" id="168471"/>
    <lineage>
        <taxon>Bacteria</taxon>
        <taxon>Pseudomonadati</taxon>
        <taxon>Pseudomonadota</taxon>
        <taxon>Betaproteobacteria</taxon>
        <taxon>Neisseriales</taxon>
        <taxon>Aquaspirillaceae</taxon>
        <taxon>Laribacter</taxon>
    </lineage>
</organism>
<dbReference type="Proteomes" id="UP001200247">
    <property type="component" value="Unassembled WGS sequence"/>
</dbReference>
<dbReference type="AlphaFoldDB" id="A0ABD4SN89"/>
<dbReference type="RefSeq" id="WP_239893464.1">
    <property type="nucleotide sequence ID" value="NZ_JAJAXM010000003.1"/>
</dbReference>
<comment type="caution">
    <text evidence="2">The sequence shown here is derived from an EMBL/GenBank/DDBJ whole genome shotgun (WGS) entry which is preliminary data.</text>
</comment>
<name>A0ABD4SN89_9NEIS</name>
<dbReference type="EMBL" id="JAJAXM010000003">
    <property type="protein sequence ID" value="MCG9024773.1"/>
    <property type="molecule type" value="Genomic_DNA"/>
</dbReference>
<feature type="transmembrane region" description="Helical" evidence="1">
    <location>
        <begin position="115"/>
        <end position="139"/>
    </location>
</feature>
<evidence type="ECO:0000313" key="2">
    <source>
        <dbReference type="EMBL" id="MCG9024773.1"/>
    </source>
</evidence>
<keyword evidence="1" id="KW-0812">Transmembrane</keyword>
<keyword evidence="1" id="KW-0472">Membrane</keyword>
<gene>
    <name evidence="2" type="ORF">LH440_02410</name>
</gene>
<keyword evidence="1" id="KW-1133">Transmembrane helix</keyword>
<sequence length="170" mass="17920">MLRQTKKRAFPFGDARFLHFMTRQSKAGESYFFCLAAGLPAGVFLTLLVLACVRLALPAGWATGFFGEAALALRVDFSAVACFLLVRAEVVLRVTAGLPALLLRAVTALPERTDCLADLALAVRGFFCTPAFLACLLFATGREAVLRFSALGAGAGAGRADRAGLVCAGM</sequence>
<accession>A0ABD4SN89</accession>
<reference evidence="2 3" key="1">
    <citation type="submission" date="2021-10" db="EMBL/GenBank/DDBJ databases">
        <title>Whole-genome sequencing analysis of Laribacter hongkongensis: virulence gene profiles, carbohydrate-active enzyme prediction, and antimicrobial resistance characterization.</title>
        <authorList>
            <person name="Yuan P."/>
            <person name="Zhan Y."/>
            <person name="Chen D."/>
        </authorList>
    </citation>
    <scope>NUCLEOTIDE SEQUENCE [LARGE SCALE GENOMIC DNA]</scope>
    <source>
        <strain evidence="2 3">W67</strain>
    </source>
</reference>
<feature type="transmembrane region" description="Helical" evidence="1">
    <location>
        <begin position="77"/>
        <end position="103"/>
    </location>
</feature>
<proteinExistence type="predicted"/>
<protein>
    <submittedName>
        <fullName evidence="2">Uncharacterized protein</fullName>
    </submittedName>
</protein>
<evidence type="ECO:0000256" key="1">
    <source>
        <dbReference type="SAM" id="Phobius"/>
    </source>
</evidence>